<dbReference type="AlphaFoldDB" id="A0A916LC58"/>
<sequence length="154" mass="16520">MAPPVRPHRNAFDVPAAQRVAAVDQSPLDHRGMRDDRPVMPDQGVHPTQRVLPVGLGEVTGKRAGDHLTDVLAGLAVKIGGVDQAGRVYLGVHSPCLPGLCYTLARQPRPGSCPVQSHILAGPYLRDLVDVLVGDDADDRIASGDRVIRPQDHR</sequence>
<gene>
    <name evidence="1" type="ORF">ERS007739_02755</name>
</gene>
<name>A0A916LC58_MYCTX</name>
<evidence type="ECO:0000313" key="1">
    <source>
        <dbReference type="EMBL" id="COY53132.1"/>
    </source>
</evidence>
<reference evidence="2" key="1">
    <citation type="submission" date="2015-03" db="EMBL/GenBank/DDBJ databases">
        <authorList>
            <consortium name="Pathogen Informatics"/>
        </authorList>
    </citation>
    <scope>NUCLEOTIDE SEQUENCE [LARGE SCALE GENOMIC DNA]</scope>
    <source>
        <strain evidence="2">N09902308</strain>
    </source>
</reference>
<proteinExistence type="predicted"/>
<accession>A0A916LC58</accession>
<comment type="caution">
    <text evidence="1">The sequence shown here is derived from an EMBL/GenBank/DDBJ whole genome shotgun (WGS) entry which is preliminary data.</text>
</comment>
<protein>
    <submittedName>
        <fullName evidence="1">Uncharacterized protein</fullName>
    </submittedName>
</protein>
<dbReference type="EMBL" id="CSBK01001309">
    <property type="protein sequence ID" value="COY53132.1"/>
    <property type="molecule type" value="Genomic_DNA"/>
</dbReference>
<dbReference type="Proteomes" id="UP000039021">
    <property type="component" value="Unassembled WGS sequence"/>
</dbReference>
<organism evidence="1 2">
    <name type="scientific">Mycobacterium tuberculosis</name>
    <dbReference type="NCBI Taxonomy" id="1773"/>
    <lineage>
        <taxon>Bacteria</taxon>
        <taxon>Bacillati</taxon>
        <taxon>Actinomycetota</taxon>
        <taxon>Actinomycetes</taxon>
        <taxon>Mycobacteriales</taxon>
        <taxon>Mycobacteriaceae</taxon>
        <taxon>Mycobacterium</taxon>
        <taxon>Mycobacterium tuberculosis complex</taxon>
    </lineage>
</organism>
<evidence type="ECO:0000313" key="2">
    <source>
        <dbReference type="Proteomes" id="UP000039021"/>
    </source>
</evidence>